<accession>A0A3E2WVL9</accession>
<dbReference type="Proteomes" id="UP000261111">
    <property type="component" value="Unassembled WGS sequence"/>
</dbReference>
<dbReference type="InterPro" id="IPR036388">
    <property type="entry name" value="WH-like_DNA-bd_sf"/>
</dbReference>
<dbReference type="RefSeq" id="WP_025654476.1">
    <property type="nucleotide sequence ID" value="NZ_QVIA01000011.1"/>
</dbReference>
<protein>
    <submittedName>
        <fullName evidence="1">Rrf2 family transcriptional regulator</fullName>
    </submittedName>
</protein>
<dbReference type="PANTHER" id="PTHR33221">
    <property type="entry name" value="WINGED HELIX-TURN-HELIX TRANSCRIPTIONAL REGULATOR, RRF2 FAMILY"/>
    <property type="match status" value="1"/>
</dbReference>
<reference evidence="1 2" key="1">
    <citation type="submission" date="2018-08" db="EMBL/GenBank/DDBJ databases">
        <title>A genome reference for cultivated species of the human gut microbiota.</title>
        <authorList>
            <person name="Zou Y."/>
            <person name="Xue W."/>
            <person name="Luo G."/>
        </authorList>
    </citation>
    <scope>NUCLEOTIDE SEQUENCE [LARGE SCALE GENOMIC DNA]</scope>
    <source>
        <strain evidence="1 2">AF19-21</strain>
    </source>
</reference>
<dbReference type="SUPFAM" id="SSF46785">
    <property type="entry name" value="Winged helix' DNA-binding domain"/>
    <property type="match status" value="1"/>
</dbReference>
<dbReference type="Gene3D" id="1.10.10.10">
    <property type="entry name" value="Winged helix-like DNA-binding domain superfamily/Winged helix DNA-binding domain"/>
    <property type="match status" value="1"/>
</dbReference>
<dbReference type="Pfam" id="PF02082">
    <property type="entry name" value="Rrf2"/>
    <property type="match status" value="1"/>
</dbReference>
<gene>
    <name evidence="1" type="ORF">DWX41_11060</name>
</gene>
<proteinExistence type="predicted"/>
<dbReference type="PANTHER" id="PTHR33221:SF15">
    <property type="entry name" value="HTH-TYPE TRANSCRIPTIONAL REGULATOR YWGB-RELATED"/>
    <property type="match status" value="1"/>
</dbReference>
<dbReference type="InterPro" id="IPR036390">
    <property type="entry name" value="WH_DNA-bd_sf"/>
</dbReference>
<organism evidence="1 2">
    <name type="scientific">Hungatella hathewayi</name>
    <dbReference type="NCBI Taxonomy" id="154046"/>
    <lineage>
        <taxon>Bacteria</taxon>
        <taxon>Bacillati</taxon>
        <taxon>Bacillota</taxon>
        <taxon>Clostridia</taxon>
        <taxon>Lachnospirales</taxon>
        <taxon>Lachnospiraceae</taxon>
        <taxon>Hungatella</taxon>
    </lineage>
</organism>
<dbReference type="EMBL" id="QVIA01000011">
    <property type="protein sequence ID" value="RGC31765.1"/>
    <property type="molecule type" value="Genomic_DNA"/>
</dbReference>
<dbReference type="InterPro" id="IPR000944">
    <property type="entry name" value="Tscrpt_reg_Rrf2"/>
</dbReference>
<evidence type="ECO:0000313" key="1">
    <source>
        <dbReference type="EMBL" id="RGC31765.1"/>
    </source>
</evidence>
<dbReference type="AlphaFoldDB" id="A0A3E2WVL9"/>
<comment type="caution">
    <text evidence="1">The sequence shown here is derived from an EMBL/GenBank/DDBJ whole genome shotgun (WGS) entry which is preliminary data.</text>
</comment>
<dbReference type="PROSITE" id="PS51197">
    <property type="entry name" value="HTH_RRF2_2"/>
    <property type="match status" value="1"/>
</dbReference>
<dbReference type="GeneID" id="93332390"/>
<sequence>MTGEFTIAVHALVFLDHKQETLSSEELAANICTNPVRVRKVMARLKKYNLLDTKEGLRGGYRIARNPEDINLKQICDALQMDIVKTSWHSGNIDMPCLVASGMAGVMDGIYGNLNKIGKQYLESITIKDIEEQIFGNAD</sequence>
<name>A0A3E2WVL9_9FIRM</name>
<evidence type="ECO:0000313" key="2">
    <source>
        <dbReference type="Proteomes" id="UP000261111"/>
    </source>
</evidence>
<dbReference type="GO" id="GO:0005829">
    <property type="term" value="C:cytosol"/>
    <property type="evidence" value="ECO:0007669"/>
    <property type="project" value="TreeGrafter"/>
</dbReference>
<dbReference type="GO" id="GO:0003700">
    <property type="term" value="F:DNA-binding transcription factor activity"/>
    <property type="evidence" value="ECO:0007669"/>
    <property type="project" value="TreeGrafter"/>
</dbReference>